<dbReference type="EMBL" id="LUKN01000952">
    <property type="protein sequence ID" value="OAR01871.1"/>
    <property type="molecule type" value="Genomic_DNA"/>
</dbReference>
<evidence type="ECO:0000256" key="3">
    <source>
        <dbReference type="ARBA" id="ARBA00022989"/>
    </source>
</evidence>
<keyword evidence="4 6" id="KW-0472">Membrane</keyword>
<evidence type="ECO:0000256" key="1">
    <source>
        <dbReference type="ARBA" id="ARBA00004141"/>
    </source>
</evidence>
<dbReference type="PANTHER" id="PTHR34292:SF2">
    <property type="entry name" value="OUTER SPORE WALL PROTEIN LDS1"/>
    <property type="match status" value="1"/>
</dbReference>
<reference evidence="7 8" key="1">
    <citation type="submission" date="2016-03" db="EMBL/GenBank/DDBJ databases">
        <title>Fine-scale spatial genetic structure of a fungal parasite of coffee scale insects.</title>
        <authorList>
            <person name="Jackson D."/>
            <person name="Zemenick K.A."/>
            <person name="Malloure B."/>
            <person name="Quandt C.A."/>
            <person name="James T.Y."/>
        </authorList>
    </citation>
    <scope>NUCLEOTIDE SEQUENCE [LARGE SCALE GENOMIC DNA]</scope>
    <source>
        <strain evidence="7 8">UM487</strain>
    </source>
</reference>
<dbReference type="GO" id="GO:0005628">
    <property type="term" value="C:prospore membrane"/>
    <property type="evidence" value="ECO:0007669"/>
    <property type="project" value="TreeGrafter"/>
</dbReference>
<sequence length="300" mass="32952">KAVTFAAFLPQTFYTIDRAIQPHARQMSSNTSPSSAVASGSGSDKKQPKSRGARTLDAVGEKAGEIIKEDFGNARKVAFEAMKSRAYLYPLKGIVYFISHKSLWKPFLSRLGPILALSAGVVGSMFAFTYLPQLAVLVFVNGPFAVVSTVLLLKAGRDPMSRLGKVLRNPFDKFSLKAIVRYLLYLPLNFVPLVGTVAFVFLQGRSRGRSVHERYFQLKKWSQTQKNNWINTHVGAYTSFGLVATVLEMVPIASMFFTYTNTVGAALWAADLEAHSTSLTKETAPNLRAAADKATEKSEL</sequence>
<keyword evidence="2 6" id="KW-0812">Transmembrane</keyword>
<comment type="subcellular location">
    <subcellularLocation>
        <location evidence="1">Membrane</location>
        <topology evidence="1">Multi-pass membrane protein</topology>
    </subcellularLocation>
</comment>
<evidence type="ECO:0000256" key="2">
    <source>
        <dbReference type="ARBA" id="ARBA00022692"/>
    </source>
</evidence>
<dbReference type="InterPro" id="IPR052786">
    <property type="entry name" value="Spore_wall_assembly"/>
</dbReference>
<dbReference type="Pfam" id="PF07264">
    <property type="entry name" value="EI24"/>
    <property type="match status" value="1"/>
</dbReference>
<dbReference type="AlphaFoldDB" id="A0A179IJS2"/>
<feature type="transmembrane region" description="Helical" evidence="6">
    <location>
        <begin position="107"/>
        <end position="128"/>
    </location>
</feature>
<dbReference type="OrthoDB" id="10012223at2759"/>
<evidence type="ECO:0000256" key="4">
    <source>
        <dbReference type="ARBA" id="ARBA00023136"/>
    </source>
</evidence>
<comment type="caution">
    <text evidence="7">The sequence shown here is derived from an EMBL/GenBank/DDBJ whole genome shotgun (WGS) entry which is preliminary data.</text>
</comment>
<dbReference type="InterPro" id="IPR059112">
    <property type="entry name" value="CysZ/EI24"/>
</dbReference>
<keyword evidence="8" id="KW-1185">Reference proteome</keyword>
<feature type="region of interest" description="Disordered" evidence="5">
    <location>
        <begin position="24"/>
        <end position="57"/>
    </location>
</feature>
<dbReference type="PANTHER" id="PTHR34292">
    <property type="entry name" value="OUTER SPORE WALL PROTEIN LDS1"/>
    <property type="match status" value="1"/>
</dbReference>
<dbReference type="GO" id="GO:0005619">
    <property type="term" value="C:ascospore wall"/>
    <property type="evidence" value="ECO:0007669"/>
    <property type="project" value="TreeGrafter"/>
</dbReference>
<evidence type="ECO:0000256" key="5">
    <source>
        <dbReference type="SAM" id="MobiDB-lite"/>
    </source>
</evidence>
<feature type="non-terminal residue" evidence="7">
    <location>
        <position position="1"/>
    </location>
</feature>
<evidence type="ECO:0000313" key="7">
    <source>
        <dbReference type="EMBL" id="OAR01871.1"/>
    </source>
</evidence>
<evidence type="ECO:0000256" key="6">
    <source>
        <dbReference type="SAM" id="Phobius"/>
    </source>
</evidence>
<dbReference type="OMA" id="GRYFQLK"/>
<gene>
    <name evidence="7" type="ORF">LLEC1_05814</name>
</gene>
<feature type="transmembrane region" description="Helical" evidence="6">
    <location>
        <begin position="182"/>
        <end position="202"/>
    </location>
</feature>
<feature type="compositionally biased region" description="Low complexity" evidence="5">
    <location>
        <begin position="28"/>
        <end position="42"/>
    </location>
</feature>
<organism evidence="7 8">
    <name type="scientific">Cordyceps confragosa</name>
    <name type="common">Lecanicillium lecanii</name>
    <dbReference type="NCBI Taxonomy" id="2714763"/>
    <lineage>
        <taxon>Eukaryota</taxon>
        <taxon>Fungi</taxon>
        <taxon>Dikarya</taxon>
        <taxon>Ascomycota</taxon>
        <taxon>Pezizomycotina</taxon>
        <taxon>Sordariomycetes</taxon>
        <taxon>Hypocreomycetidae</taxon>
        <taxon>Hypocreales</taxon>
        <taxon>Cordycipitaceae</taxon>
        <taxon>Akanthomyces</taxon>
    </lineage>
</organism>
<keyword evidence="3 6" id="KW-1133">Transmembrane helix</keyword>
<proteinExistence type="predicted"/>
<dbReference type="Proteomes" id="UP000243081">
    <property type="component" value="Unassembled WGS sequence"/>
</dbReference>
<protein>
    <submittedName>
        <fullName evidence="7">Uncharacterized protein</fullName>
    </submittedName>
</protein>
<feature type="transmembrane region" description="Helical" evidence="6">
    <location>
        <begin position="134"/>
        <end position="153"/>
    </location>
</feature>
<evidence type="ECO:0000313" key="8">
    <source>
        <dbReference type="Proteomes" id="UP000243081"/>
    </source>
</evidence>
<dbReference type="GO" id="GO:0005811">
    <property type="term" value="C:lipid droplet"/>
    <property type="evidence" value="ECO:0007669"/>
    <property type="project" value="TreeGrafter"/>
</dbReference>
<name>A0A179IJS2_CORDF</name>
<accession>A0A179IJS2</accession>